<dbReference type="HOGENOM" id="CLU_1399721_0_0_2"/>
<protein>
    <submittedName>
        <fullName evidence="1">Uncharacterized protein</fullName>
    </submittedName>
</protein>
<sequence length="194" mass="21770">MSTEPVVRDRGEIRTILESVKSGDELTIEAEGEINGEETTWRDNREVDFVSHNGDIQFGDPGKPHSRVVDPDSLTVYELGNSPDQPLVNGLEITRVWDWRDTGTDEIQQPDMESMSPSDWKEYLTRHQDRCLVVNAEDGVHAFQYEDIEGRVTFFAQGSLGYDEDGTQAALDQIAGTSDGLRVQTIEETYEGDS</sequence>
<dbReference type="KEGG" id="htu:Htur_5078"/>
<dbReference type="RefSeq" id="WP_012946204.1">
    <property type="nucleotide sequence ID" value="NC_013748.1"/>
</dbReference>
<keyword evidence="1" id="KW-0614">Plasmid</keyword>
<evidence type="ECO:0000313" key="2">
    <source>
        <dbReference type="Proteomes" id="UP000001903"/>
    </source>
</evidence>
<gene>
    <name evidence="1" type="ordered locus">Htur_5078</name>
</gene>
<proteinExistence type="predicted"/>
<name>D2S3L8_HALTV</name>
<dbReference type="AlphaFoldDB" id="D2S3L8"/>
<dbReference type="Proteomes" id="UP000001903">
    <property type="component" value="Plasmid pHTUR05"/>
</dbReference>
<dbReference type="GeneID" id="8745883"/>
<reference evidence="1 2" key="1">
    <citation type="journal article" date="2010" name="Stand. Genomic Sci.">
        <title>Complete genome sequence of Haloterrigena turkmenica type strain (4k).</title>
        <authorList>
            <person name="Saunders E."/>
            <person name="Tindall B.J."/>
            <person name="Fahnrich R."/>
            <person name="Lapidus A."/>
            <person name="Copeland A."/>
            <person name="Del Rio T.G."/>
            <person name="Lucas S."/>
            <person name="Chen F."/>
            <person name="Tice H."/>
            <person name="Cheng J.F."/>
            <person name="Han C."/>
            <person name="Detter J.C."/>
            <person name="Bruce D."/>
            <person name="Goodwin L."/>
            <person name="Chain P."/>
            <person name="Pitluck S."/>
            <person name="Pati A."/>
            <person name="Ivanova N."/>
            <person name="Mavromatis K."/>
            <person name="Chen A."/>
            <person name="Palaniappan K."/>
            <person name="Land M."/>
            <person name="Hauser L."/>
            <person name="Chang Y.J."/>
            <person name="Jeffries C.D."/>
            <person name="Brettin T."/>
            <person name="Rohde M."/>
            <person name="Goker M."/>
            <person name="Bristow J."/>
            <person name="Eisen J.A."/>
            <person name="Markowitz V."/>
            <person name="Hugenholtz P."/>
            <person name="Klenk H.P."/>
            <person name="Kyrpides N.C."/>
        </authorList>
    </citation>
    <scope>NUCLEOTIDE SEQUENCE [LARGE SCALE GENOMIC DNA]</scope>
    <source>
        <strain evidence="2">ATCC 51198 / DSM 5511 / JCM 9101 / NCIMB 13204 / VKM B-1734 / 4k</strain>
    </source>
</reference>
<evidence type="ECO:0000313" key="1">
    <source>
        <dbReference type="EMBL" id="ADB63965.1"/>
    </source>
</evidence>
<keyword evidence="2" id="KW-1185">Reference proteome</keyword>
<accession>D2S3L8</accession>
<dbReference type="EMBL" id="CP001865">
    <property type="protein sequence ID" value="ADB63965.1"/>
    <property type="molecule type" value="Genomic_DNA"/>
</dbReference>
<geneLocation type="plasmid" evidence="1 2">
    <name>pHTUR05</name>
</geneLocation>
<organism evidence="1 2">
    <name type="scientific">Haloterrigena turkmenica (strain ATCC 51198 / DSM 5511 / JCM 9101 / NCIMB 13204 / VKM B-1734 / 4k)</name>
    <name type="common">Halococcus turkmenicus</name>
    <dbReference type="NCBI Taxonomy" id="543526"/>
    <lineage>
        <taxon>Archaea</taxon>
        <taxon>Methanobacteriati</taxon>
        <taxon>Methanobacteriota</taxon>
        <taxon>Stenosarchaea group</taxon>
        <taxon>Halobacteria</taxon>
        <taxon>Halobacteriales</taxon>
        <taxon>Natrialbaceae</taxon>
        <taxon>Haloterrigena</taxon>
    </lineage>
</organism>